<reference evidence="7" key="1">
    <citation type="submission" date="2014-07" db="EMBL/GenBank/DDBJ databases">
        <authorList>
            <person name="Martin A.A"/>
            <person name="De Silva N."/>
        </authorList>
    </citation>
    <scope>NUCLEOTIDE SEQUENCE</scope>
</reference>
<organism evidence="7 8">
    <name type="scientific">Strongyloides venezuelensis</name>
    <name type="common">Threadworm</name>
    <dbReference type="NCBI Taxonomy" id="75913"/>
    <lineage>
        <taxon>Eukaryota</taxon>
        <taxon>Metazoa</taxon>
        <taxon>Ecdysozoa</taxon>
        <taxon>Nematoda</taxon>
        <taxon>Chromadorea</taxon>
        <taxon>Rhabditida</taxon>
        <taxon>Tylenchina</taxon>
        <taxon>Panagrolaimomorpha</taxon>
        <taxon>Strongyloidoidea</taxon>
        <taxon>Strongyloididae</taxon>
        <taxon>Strongyloides</taxon>
    </lineage>
</organism>
<evidence type="ECO:0000256" key="5">
    <source>
        <dbReference type="ARBA" id="ARBA00023136"/>
    </source>
</evidence>
<name>A0A0K0F8G2_STRVS</name>
<comment type="similarity">
    <text evidence="2 6">Belongs to the DP1 family.</text>
</comment>
<accession>A0A0K0F8G2</accession>
<keyword evidence="3 6" id="KW-0812">Transmembrane</keyword>
<dbReference type="PANTHER" id="PTHR12300:SF161">
    <property type="entry name" value="RECEPTOR EXPRESSION-ENHANCING PROTEIN"/>
    <property type="match status" value="1"/>
</dbReference>
<evidence type="ECO:0000256" key="4">
    <source>
        <dbReference type="ARBA" id="ARBA00022989"/>
    </source>
</evidence>
<dbReference type="Proteomes" id="UP000035680">
    <property type="component" value="Unassembled WGS sequence"/>
</dbReference>
<comment type="subcellular location">
    <subcellularLocation>
        <location evidence="1 6">Membrane</location>
        <topology evidence="1 6">Multi-pass membrane protein</topology>
    </subcellularLocation>
</comment>
<evidence type="ECO:0000313" key="8">
    <source>
        <dbReference type="WBParaSite" id="SVE_0511100.1"/>
    </source>
</evidence>
<evidence type="ECO:0000256" key="2">
    <source>
        <dbReference type="ARBA" id="ARBA00008573"/>
    </source>
</evidence>
<proteinExistence type="inferred from homology"/>
<evidence type="ECO:0000313" key="7">
    <source>
        <dbReference type="Proteomes" id="UP000035680"/>
    </source>
</evidence>
<keyword evidence="7" id="KW-1185">Reference proteome</keyword>
<sequence length="210" mass="24086">MDLHCSLSFFLLYCACVLSGVCMPFLFVAMPLPPAVEKFASDLDKKLHQPGYFNDIFENVEKKTGVKRIHIVAGFFVLNILYLIFGHYASLMCNFIGFAYPAYISVKAIESAPKEDDTQWLTYWVVYAFFSLIETFSVAIVSVFPLYWLVKCAFCLYLYLPFTNGAQTLYFRFVKPVILKHQQSIDEALKRAARVGDSAREQFEKTVKIN</sequence>
<dbReference type="InterPro" id="IPR004345">
    <property type="entry name" value="TB2_DP1_HVA22"/>
</dbReference>
<dbReference type="Pfam" id="PF03134">
    <property type="entry name" value="TB2_DP1_HVA22"/>
    <property type="match status" value="1"/>
</dbReference>
<dbReference type="GO" id="GO:0016020">
    <property type="term" value="C:membrane"/>
    <property type="evidence" value="ECO:0007669"/>
    <property type="project" value="UniProtKB-SubCell"/>
</dbReference>
<feature type="transmembrane region" description="Helical" evidence="6">
    <location>
        <begin position="71"/>
        <end position="104"/>
    </location>
</feature>
<dbReference type="AlphaFoldDB" id="A0A0K0F8G2"/>
<reference evidence="8" key="2">
    <citation type="submission" date="2015-08" db="UniProtKB">
        <authorList>
            <consortium name="WormBaseParasite"/>
        </authorList>
    </citation>
    <scope>IDENTIFICATION</scope>
</reference>
<keyword evidence="4 6" id="KW-1133">Transmembrane helix</keyword>
<protein>
    <recommendedName>
        <fullName evidence="6">Receptor expression-enhancing protein</fullName>
    </recommendedName>
</protein>
<evidence type="ECO:0000256" key="3">
    <source>
        <dbReference type="ARBA" id="ARBA00022692"/>
    </source>
</evidence>
<evidence type="ECO:0000256" key="1">
    <source>
        <dbReference type="ARBA" id="ARBA00004141"/>
    </source>
</evidence>
<dbReference type="STRING" id="75913.A0A0K0F8G2"/>
<evidence type="ECO:0000256" key="6">
    <source>
        <dbReference type="RuleBase" id="RU362006"/>
    </source>
</evidence>
<feature type="transmembrane region" description="Helical" evidence="6">
    <location>
        <begin position="6"/>
        <end position="29"/>
    </location>
</feature>
<dbReference type="PANTHER" id="PTHR12300">
    <property type="entry name" value="HVA22-LIKE PROTEINS"/>
    <property type="match status" value="1"/>
</dbReference>
<keyword evidence="5 6" id="KW-0472">Membrane</keyword>
<dbReference type="WBParaSite" id="SVE_0511100.1">
    <property type="protein sequence ID" value="SVE_0511100.1"/>
    <property type="gene ID" value="SVE_0511100"/>
</dbReference>
<feature type="transmembrane region" description="Helical" evidence="6">
    <location>
        <begin position="124"/>
        <end position="150"/>
    </location>
</feature>